<sequence>MGACCAVKCKNRCSRGFKMHPFPKDPTRRKIWSQRLKRANWTPSSSSVLCQAHFTTDQYNSNGKRLKKEALPTIFAHTPHRKTSQRKPPKFRESRVECEARLRKVIFLDHIYSRKVKQLPQMREDLENTTNWPAFNHPDQSCSDVLPAPSLLCLDSISEQIEVHDIGWVEPIPHDIHLKLLKIRKLEVEIKEKQLETDALHRKLELASLEILNLQKKSHEPPPPTTTVDFLTADQIAFGERKSMRGYNWSSETIKRALQLRLSCGISGYETLLQQGYPLPSIRTLQRRTEHIQSDSGGPSEGLEVMKLKENTSPQKKDCVASQRTSLASSQGDSKSDSFLADVNLPEHKGQGEATKSPAFQLDGLTYFTGK</sequence>
<evidence type="ECO:0000256" key="6">
    <source>
        <dbReference type="SAM" id="MobiDB-lite"/>
    </source>
</evidence>
<reference evidence="8 9" key="1">
    <citation type="journal article" date="2018" name="Nat. Ecol. Evol.">
        <title>Genomic signatures of mitonuclear coevolution across populations of Tigriopus californicus.</title>
        <authorList>
            <person name="Barreto F.S."/>
            <person name="Watson E.T."/>
            <person name="Lima T.G."/>
            <person name="Willett C.S."/>
            <person name="Edmands S."/>
            <person name="Li W."/>
            <person name="Burton R.S."/>
        </authorList>
    </citation>
    <scope>NUCLEOTIDE SEQUENCE [LARGE SCALE GENOMIC DNA]</scope>
    <source>
        <strain evidence="8 9">San Diego</strain>
    </source>
</reference>
<protein>
    <recommendedName>
        <fullName evidence="7">THAP-type domain-containing protein</fullName>
    </recommendedName>
</protein>
<dbReference type="Proteomes" id="UP000318571">
    <property type="component" value="Chromosome 10"/>
</dbReference>
<dbReference type="PROSITE" id="PS50950">
    <property type="entry name" value="ZF_THAP"/>
    <property type="match status" value="1"/>
</dbReference>
<dbReference type="InterPro" id="IPR006612">
    <property type="entry name" value="THAP_Znf"/>
</dbReference>
<name>A0A553NCI3_TIGCA</name>
<evidence type="ECO:0000259" key="7">
    <source>
        <dbReference type="PROSITE" id="PS50950"/>
    </source>
</evidence>
<organism evidence="8 9">
    <name type="scientific">Tigriopus californicus</name>
    <name type="common">Marine copepod</name>
    <dbReference type="NCBI Taxonomy" id="6832"/>
    <lineage>
        <taxon>Eukaryota</taxon>
        <taxon>Metazoa</taxon>
        <taxon>Ecdysozoa</taxon>
        <taxon>Arthropoda</taxon>
        <taxon>Crustacea</taxon>
        <taxon>Multicrustacea</taxon>
        <taxon>Hexanauplia</taxon>
        <taxon>Copepoda</taxon>
        <taxon>Harpacticoida</taxon>
        <taxon>Harpacticidae</taxon>
        <taxon>Tigriopus</taxon>
    </lineage>
</organism>
<dbReference type="InterPro" id="IPR038441">
    <property type="entry name" value="THAP_Znf_sf"/>
</dbReference>
<feature type="domain" description="THAP-type" evidence="7">
    <location>
        <begin position="1"/>
        <end position="75"/>
    </location>
</feature>
<evidence type="ECO:0000313" key="9">
    <source>
        <dbReference type="Proteomes" id="UP000318571"/>
    </source>
</evidence>
<gene>
    <name evidence="8" type="ORF">TCAL_10354</name>
</gene>
<keyword evidence="2 5" id="KW-0863">Zinc-finger</keyword>
<dbReference type="PANTHER" id="PTHR46927:SF3">
    <property type="entry name" value="THAP-TYPE DOMAIN-CONTAINING PROTEIN"/>
    <property type="match status" value="1"/>
</dbReference>
<dbReference type="SUPFAM" id="SSF57716">
    <property type="entry name" value="Glucocorticoid receptor-like (DNA-binding domain)"/>
    <property type="match status" value="1"/>
</dbReference>
<dbReference type="OMA" id="NWSSETI"/>
<dbReference type="GO" id="GO:0003677">
    <property type="term" value="F:DNA binding"/>
    <property type="evidence" value="ECO:0007669"/>
    <property type="project" value="UniProtKB-UniRule"/>
</dbReference>
<dbReference type="PANTHER" id="PTHR46927">
    <property type="entry name" value="AGAP005574-PA"/>
    <property type="match status" value="1"/>
</dbReference>
<evidence type="ECO:0000256" key="4">
    <source>
        <dbReference type="ARBA" id="ARBA00023125"/>
    </source>
</evidence>
<dbReference type="Pfam" id="PF05485">
    <property type="entry name" value="THAP"/>
    <property type="match status" value="1"/>
</dbReference>
<dbReference type="EMBL" id="VCGU01000458">
    <property type="protein sequence ID" value="TRY63147.1"/>
    <property type="molecule type" value="Genomic_DNA"/>
</dbReference>
<keyword evidence="9" id="KW-1185">Reference proteome</keyword>
<feature type="region of interest" description="Disordered" evidence="6">
    <location>
        <begin position="311"/>
        <end position="357"/>
    </location>
</feature>
<dbReference type="Gene3D" id="6.20.210.20">
    <property type="entry name" value="THAP domain"/>
    <property type="match status" value="1"/>
</dbReference>
<dbReference type="SMART" id="SM00980">
    <property type="entry name" value="THAP"/>
    <property type="match status" value="1"/>
</dbReference>
<proteinExistence type="predicted"/>
<evidence type="ECO:0000256" key="3">
    <source>
        <dbReference type="ARBA" id="ARBA00022833"/>
    </source>
</evidence>
<comment type="caution">
    <text evidence="8">The sequence shown here is derived from an EMBL/GenBank/DDBJ whole genome shotgun (WGS) entry which is preliminary data.</text>
</comment>
<keyword evidence="3" id="KW-0862">Zinc</keyword>
<keyword evidence="4 5" id="KW-0238">DNA-binding</keyword>
<dbReference type="InterPro" id="IPR052224">
    <property type="entry name" value="THAP_domain_protein"/>
</dbReference>
<evidence type="ECO:0000256" key="1">
    <source>
        <dbReference type="ARBA" id="ARBA00022723"/>
    </source>
</evidence>
<evidence type="ECO:0000313" key="8">
    <source>
        <dbReference type="EMBL" id="TRY63147.1"/>
    </source>
</evidence>
<keyword evidence="1" id="KW-0479">Metal-binding</keyword>
<feature type="compositionally biased region" description="Polar residues" evidence="6">
    <location>
        <begin position="322"/>
        <end position="333"/>
    </location>
</feature>
<evidence type="ECO:0000256" key="2">
    <source>
        <dbReference type="ARBA" id="ARBA00022771"/>
    </source>
</evidence>
<evidence type="ECO:0000256" key="5">
    <source>
        <dbReference type="PROSITE-ProRule" id="PRU00309"/>
    </source>
</evidence>
<dbReference type="GO" id="GO:0008270">
    <property type="term" value="F:zinc ion binding"/>
    <property type="evidence" value="ECO:0007669"/>
    <property type="project" value="UniProtKB-KW"/>
</dbReference>
<dbReference type="OrthoDB" id="6781410at2759"/>
<dbReference type="SMART" id="SM00692">
    <property type="entry name" value="DM3"/>
    <property type="match status" value="1"/>
</dbReference>
<dbReference type="AlphaFoldDB" id="A0A553NCI3"/>
<accession>A0A553NCI3</accession>